<keyword evidence="3" id="KW-1185">Reference proteome</keyword>
<sequence length="200" mass="23008">MSETRLMFFMYHHYQHCFMSKAKLLPPSSTESFAVFPLLPTELRLKIWEHVADHPNTVELSCTPTASYLPDGRWFSHSKPPVIFHICSESRAVAMALYDVLTFSLDVVGIPCKTELYINFAVDTLWVCADMHIKWARMLLSKNDQLKEKLKFLAVKEKVWKDLNQTDLTHDYSGGLFPWVPPTTAVACELKALEDVKFHS</sequence>
<dbReference type="Pfam" id="PF20150">
    <property type="entry name" value="2EXR"/>
    <property type="match status" value="1"/>
</dbReference>
<dbReference type="PANTHER" id="PTHR35910:SF6">
    <property type="entry name" value="2EXR DOMAIN-CONTAINING PROTEIN"/>
    <property type="match status" value="1"/>
</dbReference>
<accession>A0A2J6PY61</accession>
<protein>
    <recommendedName>
        <fullName evidence="1">2EXR domain-containing protein</fullName>
    </recommendedName>
</protein>
<reference evidence="2 3" key="1">
    <citation type="submission" date="2016-05" db="EMBL/GenBank/DDBJ databases">
        <title>A degradative enzymes factory behind the ericoid mycorrhizal symbiosis.</title>
        <authorList>
            <consortium name="DOE Joint Genome Institute"/>
            <person name="Martino E."/>
            <person name="Morin E."/>
            <person name="Grelet G."/>
            <person name="Kuo A."/>
            <person name="Kohler A."/>
            <person name="Daghino S."/>
            <person name="Barry K."/>
            <person name="Choi C."/>
            <person name="Cichocki N."/>
            <person name="Clum A."/>
            <person name="Copeland A."/>
            <person name="Hainaut M."/>
            <person name="Haridas S."/>
            <person name="Labutti K."/>
            <person name="Lindquist E."/>
            <person name="Lipzen A."/>
            <person name="Khouja H.-R."/>
            <person name="Murat C."/>
            <person name="Ohm R."/>
            <person name="Olson A."/>
            <person name="Spatafora J."/>
            <person name="Veneault-Fourrey C."/>
            <person name="Henrissat B."/>
            <person name="Grigoriev I."/>
            <person name="Martin F."/>
            <person name="Perotto S."/>
        </authorList>
    </citation>
    <scope>NUCLEOTIDE SEQUENCE [LARGE SCALE GENOMIC DNA]</scope>
    <source>
        <strain evidence="2 3">UAMH 7357</strain>
    </source>
</reference>
<dbReference type="OrthoDB" id="3459168at2759"/>
<proteinExistence type="predicted"/>
<dbReference type="Proteomes" id="UP000235672">
    <property type="component" value="Unassembled WGS sequence"/>
</dbReference>
<evidence type="ECO:0000313" key="2">
    <source>
        <dbReference type="EMBL" id="PMD18894.1"/>
    </source>
</evidence>
<organism evidence="2 3">
    <name type="scientific">Hyaloscypha hepaticicola</name>
    <dbReference type="NCBI Taxonomy" id="2082293"/>
    <lineage>
        <taxon>Eukaryota</taxon>
        <taxon>Fungi</taxon>
        <taxon>Dikarya</taxon>
        <taxon>Ascomycota</taxon>
        <taxon>Pezizomycotina</taxon>
        <taxon>Leotiomycetes</taxon>
        <taxon>Helotiales</taxon>
        <taxon>Hyaloscyphaceae</taxon>
        <taxon>Hyaloscypha</taxon>
    </lineage>
</organism>
<gene>
    <name evidence="2" type="ORF">NA56DRAFT_647380</name>
</gene>
<name>A0A2J6PY61_9HELO</name>
<dbReference type="EMBL" id="KZ613491">
    <property type="protein sequence ID" value="PMD18894.1"/>
    <property type="molecule type" value="Genomic_DNA"/>
</dbReference>
<evidence type="ECO:0000313" key="3">
    <source>
        <dbReference type="Proteomes" id="UP000235672"/>
    </source>
</evidence>
<dbReference type="AlphaFoldDB" id="A0A2J6PY61"/>
<feature type="domain" description="2EXR" evidence="1">
    <location>
        <begin position="33"/>
        <end position="125"/>
    </location>
</feature>
<dbReference type="InterPro" id="IPR045518">
    <property type="entry name" value="2EXR"/>
</dbReference>
<evidence type="ECO:0000259" key="1">
    <source>
        <dbReference type="Pfam" id="PF20150"/>
    </source>
</evidence>
<dbReference type="PANTHER" id="PTHR35910">
    <property type="entry name" value="2EXR DOMAIN-CONTAINING PROTEIN"/>
    <property type="match status" value="1"/>
</dbReference>